<protein>
    <submittedName>
        <fullName evidence="2">Uncharacterized protein</fullName>
    </submittedName>
</protein>
<dbReference type="AlphaFoldDB" id="A0A561TSQ2"/>
<comment type="caution">
    <text evidence="2">The sequence shown here is derived from an EMBL/GenBank/DDBJ whole genome shotgun (WGS) entry which is preliminary data.</text>
</comment>
<evidence type="ECO:0000313" key="2">
    <source>
        <dbReference type="EMBL" id="TWF90145.1"/>
    </source>
</evidence>
<keyword evidence="3" id="KW-1185">Reference proteome</keyword>
<accession>A0A561TSQ2</accession>
<proteinExistence type="predicted"/>
<feature type="compositionally biased region" description="Polar residues" evidence="1">
    <location>
        <begin position="1"/>
        <end position="27"/>
    </location>
</feature>
<evidence type="ECO:0000256" key="1">
    <source>
        <dbReference type="SAM" id="MobiDB-lite"/>
    </source>
</evidence>
<evidence type="ECO:0000313" key="3">
    <source>
        <dbReference type="Proteomes" id="UP000317940"/>
    </source>
</evidence>
<feature type="region of interest" description="Disordered" evidence="1">
    <location>
        <begin position="1"/>
        <end position="71"/>
    </location>
</feature>
<organism evidence="2 3">
    <name type="scientific">Kitasatospora viridis</name>
    <dbReference type="NCBI Taxonomy" id="281105"/>
    <lineage>
        <taxon>Bacteria</taxon>
        <taxon>Bacillati</taxon>
        <taxon>Actinomycetota</taxon>
        <taxon>Actinomycetes</taxon>
        <taxon>Kitasatosporales</taxon>
        <taxon>Streptomycetaceae</taxon>
        <taxon>Kitasatospora</taxon>
    </lineage>
</organism>
<dbReference type="RefSeq" id="WP_145909376.1">
    <property type="nucleotide sequence ID" value="NZ_BAAAMZ010000001.1"/>
</dbReference>
<dbReference type="Proteomes" id="UP000317940">
    <property type="component" value="Unassembled WGS sequence"/>
</dbReference>
<dbReference type="EMBL" id="VIWT01000003">
    <property type="protein sequence ID" value="TWF90145.1"/>
    <property type="molecule type" value="Genomic_DNA"/>
</dbReference>
<name>A0A561TSQ2_9ACTN</name>
<sequence>MTSTATGPTQESAPQTAEPSPEGSPSCSWPDCTSGRESAKATTTDGNPTGSSTDGPDGGGKPMPECHPGLC</sequence>
<gene>
    <name evidence="2" type="ORF">FHX73_13189</name>
</gene>
<reference evidence="2 3" key="1">
    <citation type="submission" date="2019-06" db="EMBL/GenBank/DDBJ databases">
        <title>Sequencing the genomes of 1000 actinobacteria strains.</title>
        <authorList>
            <person name="Klenk H.-P."/>
        </authorList>
    </citation>
    <scope>NUCLEOTIDE SEQUENCE [LARGE SCALE GENOMIC DNA]</scope>
    <source>
        <strain evidence="2 3">DSM 44826</strain>
    </source>
</reference>